<dbReference type="PANTHER" id="PTHR10075:SF100">
    <property type="entry name" value="FASCICLIN-2"/>
    <property type="match status" value="1"/>
</dbReference>
<gene>
    <name evidence="6" type="ORF">ASIM_LOCUS12670</name>
</gene>
<feature type="signal peptide" evidence="4">
    <location>
        <begin position="1"/>
        <end position="23"/>
    </location>
</feature>
<dbReference type="SUPFAM" id="SSF48726">
    <property type="entry name" value="Immunoglobulin"/>
    <property type="match status" value="3"/>
</dbReference>
<dbReference type="InterPro" id="IPR003598">
    <property type="entry name" value="Ig_sub2"/>
</dbReference>
<keyword evidence="4" id="KW-0732">Signal</keyword>
<evidence type="ECO:0000256" key="2">
    <source>
        <dbReference type="ARBA" id="ARBA00023157"/>
    </source>
</evidence>
<evidence type="ECO:0000313" key="8">
    <source>
        <dbReference type="WBParaSite" id="ASIM_0001320401-mRNA-1"/>
    </source>
</evidence>
<dbReference type="WBParaSite" id="ASIM_0001320401-mRNA-1">
    <property type="protein sequence ID" value="ASIM_0001320401-mRNA-1"/>
    <property type="gene ID" value="ASIM_0001320401"/>
</dbReference>
<reference evidence="8" key="1">
    <citation type="submission" date="2016-04" db="UniProtKB">
        <authorList>
            <consortium name="WormBaseParasite"/>
        </authorList>
    </citation>
    <scope>IDENTIFICATION</scope>
</reference>
<dbReference type="PROSITE" id="PS50835">
    <property type="entry name" value="IG_LIKE"/>
    <property type="match status" value="4"/>
</dbReference>
<feature type="domain" description="Ig-like" evidence="5">
    <location>
        <begin position="430"/>
        <end position="518"/>
    </location>
</feature>
<dbReference type="InterPro" id="IPR007110">
    <property type="entry name" value="Ig-like_dom"/>
</dbReference>
<dbReference type="FunFam" id="2.60.40.10:FF:000032">
    <property type="entry name" value="palladin isoform X1"/>
    <property type="match status" value="1"/>
</dbReference>
<sequence length="601" mass="66424">MVYISSLWHLLLVHCIYELCAYAAVAITKPPILTQWDSSDELHLAEGDPLTLRCPIKSSGADSFRWFKDGKPLKEASNNSQLYIPFLTANHTAAYRCFTQNQYGAVISSPVLVYVLYINGFLLDEDDEVRVGSGNAFILRAPPLNASSHLNLSWKWFFEDAEIVINYTHYITSQGDLLVTDSTSRFGAYRCLVSANGHTFNSPVQYVLQGERFNERSTAGEFSSSFGIIYSPLDATYRVGDSKSVDFDCVPSRWDNDVSIEWQLNGVSLEEDNDNIKLSNGRRKLSIESPHLIAQNDNALITCTAIDHLSQQTDSVDAQLHIIRRPVIDRSAFRRKVSQSEGHAIKLPCSVVGVPEPTVHWYRNGVLLSDNSSTLVIPSSNDQVSSVYECEAQNEAGFDIASVWVTKIANDFMADDSSVSSLRTTSSLAPLIVNGPSNQSVNSGDEVTLVCKASGHPIPSVVWKHNGSAHCSQLLTNTKYTIDDHSLRILSLTPSDSGEYSCTASNENGNDRASAFVSVIGLDLIEFGPTNQSILIGSNIIMPCSINRKYGSNDGLVASWKWNHRLLFVLIIYEVFSFVSYPKASRFGLRLNLFASFICSC</sequence>
<dbReference type="InterPro" id="IPR003599">
    <property type="entry name" value="Ig_sub"/>
</dbReference>
<dbReference type="GO" id="GO:0098632">
    <property type="term" value="F:cell-cell adhesion mediator activity"/>
    <property type="evidence" value="ECO:0007669"/>
    <property type="project" value="TreeGrafter"/>
</dbReference>
<dbReference type="GO" id="GO:0007156">
    <property type="term" value="P:homophilic cell adhesion via plasma membrane adhesion molecules"/>
    <property type="evidence" value="ECO:0007669"/>
    <property type="project" value="TreeGrafter"/>
</dbReference>
<dbReference type="GO" id="GO:0005886">
    <property type="term" value="C:plasma membrane"/>
    <property type="evidence" value="ECO:0007669"/>
    <property type="project" value="TreeGrafter"/>
</dbReference>
<feature type="domain" description="Ig-like" evidence="5">
    <location>
        <begin position="232"/>
        <end position="321"/>
    </location>
</feature>
<dbReference type="GO" id="GO:0070593">
    <property type="term" value="P:dendrite self-avoidance"/>
    <property type="evidence" value="ECO:0007669"/>
    <property type="project" value="TreeGrafter"/>
</dbReference>
<dbReference type="CDD" id="cd00096">
    <property type="entry name" value="Ig"/>
    <property type="match status" value="1"/>
</dbReference>
<evidence type="ECO:0000259" key="5">
    <source>
        <dbReference type="PROSITE" id="PS50835"/>
    </source>
</evidence>
<dbReference type="SMART" id="SM00409">
    <property type="entry name" value="IG"/>
    <property type="match status" value="3"/>
</dbReference>
<dbReference type="InterPro" id="IPR036179">
    <property type="entry name" value="Ig-like_dom_sf"/>
</dbReference>
<keyword evidence="3" id="KW-0393">Immunoglobulin domain</keyword>
<feature type="domain" description="Ig-like" evidence="5">
    <location>
        <begin position="30"/>
        <end position="108"/>
    </location>
</feature>
<feature type="domain" description="Ig-like" evidence="5">
    <location>
        <begin position="326"/>
        <end position="406"/>
    </location>
</feature>
<dbReference type="Proteomes" id="UP000267096">
    <property type="component" value="Unassembled WGS sequence"/>
</dbReference>
<evidence type="ECO:0000313" key="6">
    <source>
        <dbReference type="EMBL" id="VDK47907.1"/>
    </source>
</evidence>
<accession>A0A158PNY7</accession>
<dbReference type="EMBL" id="UYRR01031228">
    <property type="protein sequence ID" value="VDK47907.1"/>
    <property type="molecule type" value="Genomic_DNA"/>
</dbReference>
<dbReference type="InterPro" id="IPR013783">
    <property type="entry name" value="Ig-like_fold"/>
</dbReference>
<dbReference type="InterPro" id="IPR013098">
    <property type="entry name" value="Ig_I-set"/>
</dbReference>
<name>A0A158PNY7_ANISI</name>
<dbReference type="OrthoDB" id="5857982at2759"/>
<dbReference type="AlphaFoldDB" id="A0A158PNY7"/>
<evidence type="ECO:0000256" key="1">
    <source>
        <dbReference type="ARBA" id="ARBA00022737"/>
    </source>
</evidence>
<reference evidence="6 7" key="2">
    <citation type="submission" date="2018-11" db="EMBL/GenBank/DDBJ databases">
        <authorList>
            <consortium name="Pathogen Informatics"/>
        </authorList>
    </citation>
    <scope>NUCLEOTIDE SEQUENCE [LARGE SCALE GENOMIC DNA]</scope>
</reference>
<keyword evidence="2" id="KW-1015">Disulfide bond</keyword>
<proteinExistence type="predicted"/>
<evidence type="ECO:0000313" key="7">
    <source>
        <dbReference type="Proteomes" id="UP000267096"/>
    </source>
</evidence>
<dbReference type="Gene3D" id="2.60.40.10">
    <property type="entry name" value="Immunoglobulins"/>
    <property type="match status" value="4"/>
</dbReference>
<dbReference type="SMART" id="SM00408">
    <property type="entry name" value="IGc2"/>
    <property type="match status" value="3"/>
</dbReference>
<keyword evidence="1" id="KW-0677">Repeat</keyword>
<feature type="chain" id="PRO_5043135151" evidence="4">
    <location>
        <begin position="24"/>
        <end position="601"/>
    </location>
</feature>
<evidence type="ECO:0000256" key="4">
    <source>
        <dbReference type="SAM" id="SignalP"/>
    </source>
</evidence>
<dbReference type="Pfam" id="PF13895">
    <property type="entry name" value="Ig_2"/>
    <property type="match status" value="1"/>
</dbReference>
<organism evidence="8">
    <name type="scientific">Anisakis simplex</name>
    <name type="common">Herring worm</name>
    <dbReference type="NCBI Taxonomy" id="6269"/>
    <lineage>
        <taxon>Eukaryota</taxon>
        <taxon>Metazoa</taxon>
        <taxon>Ecdysozoa</taxon>
        <taxon>Nematoda</taxon>
        <taxon>Chromadorea</taxon>
        <taxon>Rhabditida</taxon>
        <taxon>Spirurina</taxon>
        <taxon>Ascaridomorpha</taxon>
        <taxon>Ascaridoidea</taxon>
        <taxon>Anisakidae</taxon>
        <taxon>Anisakis</taxon>
        <taxon>Anisakis simplex complex</taxon>
    </lineage>
</organism>
<dbReference type="Pfam" id="PF13927">
    <property type="entry name" value="Ig_3"/>
    <property type="match status" value="1"/>
</dbReference>
<protein>
    <submittedName>
        <fullName evidence="8">Protein sidekick homolog (inferred by orthology to a C. elegans protein)</fullName>
    </submittedName>
</protein>
<keyword evidence="7" id="KW-1185">Reference proteome</keyword>
<dbReference type="Pfam" id="PF07679">
    <property type="entry name" value="I-set"/>
    <property type="match status" value="1"/>
</dbReference>
<dbReference type="PANTHER" id="PTHR10075">
    <property type="entry name" value="BASIGIN RELATED"/>
    <property type="match status" value="1"/>
</dbReference>
<dbReference type="GO" id="GO:0030424">
    <property type="term" value="C:axon"/>
    <property type="evidence" value="ECO:0007669"/>
    <property type="project" value="TreeGrafter"/>
</dbReference>
<evidence type="ECO:0000256" key="3">
    <source>
        <dbReference type="ARBA" id="ARBA00023319"/>
    </source>
</evidence>
<dbReference type="GO" id="GO:0007411">
    <property type="term" value="P:axon guidance"/>
    <property type="evidence" value="ECO:0007669"/>
    <property type="project" value="TreeGrafter"/>
</dbReference>